<keyword evidence="2" id="KW-0812">Transmembrane</keyword>
<dbReference type="RefSeq" id="WP_345682855.1">
    <property type="nucleotide sequence ID" value="NZ_BAABRO010000002.1"/>
</dbReference>
<protein>
    <recommendedName>
        <fullName evidence="5">Zinc finger/thioredoxin putative domain-containing protein</fullName>
    </recommendedName>
</protein>
<feature type="transmembrane region" description="Helical" evidence="2">
    <location>
        <begin position="186"/>
        <end position="207"/>
    </location>
</feature>
<keyword evidence="2" id="KW-0472">Membrane</keyword>
<name>A0ABP9VL12_9BACT</name>
<comment type="caution">
    <text evidence="3">The sequence shown here is derived from an EMBL/GenBank/DDBJ whole genome shotgun (WGS) entry which is preliminary data.</text>
</comment>
<feature type="compositionally biased region" description="Acidic residues" evidence="1">
    <location>
        <begin position="110"/>
        <end position="130"/>
    </location>
</feature>
<feature type="region of interest" description="Disordered" evidence="1">
    <location>
        <begin position="392"/>
        <end position="456"/>
    </location>
</feature>
<feature type="region of interest" description="Disordered" evidence="1">
    <location>
        <begin position="227"/>
        <end position="333"/>
    </location>
</feature>
<gene>
    <name evidence="3" type="ORF">Rcae01_01321</name>
</gene>
<reference evidence="3 4" key="1">
    <citation type="submission" date="2024-02" db="EMBL/GenBank/DDBJ databases">
        <title>Rhodopirellula caenicola NBRC 110016.</title>
        <authorList>
            <person name="Ichikawa N."/>
            <person name="Katano-Makiyama Y."/>
            <person name="Hidaka K."/>
        </authorList>
    </citation>
    <scope>NUCLEOTIDE SEQUENCE [LARGE SCALE GENOMIC DNA]</scope>
    <source>
        <strain evidence="3 4">NBRC 110016</strain>
    </source>
</reference>
<dbReference type="Proteomes" id="UP001416858">
    <property type="component" value="Unassembled WGS sequence"/>
</dbReference>
<feature type="compositionally biased region" description="Acidic residues" evidence="1">
    <location>
        <begin position="245"/>
        <end position="254"/>
    </location>
</feature>
<keyword evidence="4" id="KW-1185">Reference proteome</keyword>
<evidence type="ECO:0000256" key="1">
    <source>
        <dbReference type="SAM" id="MobiDB-lite"/>
    </source>
</evidence>
<feature type="region of interest" description="Disordered" evidence="1">
    <location>
        <begin position="110"/>
        <end position="139"/>
    </location>
</feature>
<evidence type="ECO:0000313" key="3">
    <source>
        <dbReference type="EMBL" id="GAA5505872.1"/>
    </source>
</evidence>
<keyword evidence="2" id="KW-1133">Transmembrane helix</keyword>
<evidence type="ECO:0000313" key="4">
    <source>
        <dbReference type="Proteomes" id="UP001416858"/>
    </source>
</evidence>
<organism evidence="3 4">
    <name type="scientific">Novipirellula caenicola</name>
    <dbReference type="NCBI Taxonomy" id="1536901"/>
    <lineage>
        <taxon>Bacteria</taxon>
        <taxon>Pseudomonadati</taxon>
        <taxon>Planctomycetota</taxon>
        <taxon>Planctomycetia</taxon>
        <taxon>Pirellulales</taxon>
        <taxon>Pirellulaceae</taxon>
        <taxon>Novipirellula</taxon>
    </lineage>
</organism>
<accession>A0ABP9VL12</accession>
<feature type="compositionally biased region" description="Low complexity" evidence="1">
    <location>
        <begin position="417"/>
        <end position="434"/>
    </location>
</feature>
<evidence type="ECO:0008006" key="5">
    <source>
        <dbReference type="Google" id="ProtNLM"/>
    </source>
</evidence>
<sequence>MLTCNCPRCDETIGLPTAAVPSDATAQCPWCGEIYPASEIIEKLPPMVELISADGQPLFLDSAEGTAAHLAPVASAAGGTGSFASSFASDAQDDQLNETWDDNSELTIEADGENGFDLDGSLDAEPEQPENEFSGESQNDEMLDFLSSNDSENESADTAGPLMPMKVKSVPVNTYKRKKSSPIKTLIGVAMGPLVALPLAGGILLWLGKAPDLGFWPFDGSFNNGSSSRLSAAPPMAMNDPINPIDDEPVDDETPLTGSEMMVPDAEPSDELERAQQELANLGTGTDPANPADSAEDTASGFEMPSLGTSLKPGSDDGAGELATGEVEYPDDAAAGEDTLSQEIAADKVPMEMPAVELTDVAEKIETILGEEPVEPAPSITGEAPLADNVMEQPAIEEPAAEKPAVEEMSQSDAETEIAASEPEPAAEAVAATEPADEPETTGEPEPPTESPEVAAAVGKANKQLASLMKFEGAEGDRRRLLANAYASVSAVAIQPRAGESEMVQKLLNALSRSPLVNDLGNAANLWLDYPKRTNEGVLMIGTPATNASGSVLRISSSSGDAREVPVSGASLPETDQVIALGQIVDTNDGPTVELIAVESVDP</sequence>
<dbReference type="EMBL" id="BAABRO010000002">
    <property type="protein sequence ID" value="GAA5505872.1"/>
    <property type="molecule type" value="Genomic_DNA"/>
</dbReference>
<evidence type="ECO:0000256" key="2">
    <source>
        <dbReference type="SAM" id="Phobius"/>
    </source>
</evidence>
<proteinExistence type="predicted"/>